<gene>
    <name evidence="2" type="ORF">HLH21_15435</name>
</gene>
<dbReference type="AlphaFoldDB" id="A0A7W4P4W3"/>
<protein>
    <submittedName>
        <fullName evidence="2">Uncharacterized protein</fullName>
    </submittedName>
</protein>
<sequence>MVVQQVAFAAQSYQARAVALDAQRCVNFYAEFAPRDAKSPVAVWGCPGMVAFARCGDGPVQGMCMMGGVLYVVSGQVLYRVDADGASVALGATFVTGPVSMDTNGVDLVWVDGESGWCYSVAGGVRQIVDENFHPADSVVYFDTYFVFNRAGTQQFFLSPQSGVTPFDGTMFASKEATADPLLAIVNTHEQLLLFGAARTEVWYDAGNAPPTFPFQRFEGAFIQRGIAGPHAHCLEDNTVFFLGDDGMFYRLNGFQPQRISTHATEGAWQAYATRADARCFSYTFGGHKFVTLLFPSAPATWVYDVATGLWHERESWAGGSAETSIGRWRGNAVMMAYDRILVGDSLTGTVGQLNDAVYTELGATMRGLLAAPPIHDARRRVFMRRFELDVETGVGLPAAAGMAQVAYQPAGVLMVAPTALTRAAAPVGTPASIANLLVNLWVCLPDDGMPRGLRMGNAPPGGGPGFSIVLANDRTAAGAQIVVAAADVAGNPVVAASYAYGGWGDWVNVQLSLSPATRMLQLYVDGAPLAPASVTWASDAPVGNPAGQGWRVAPSNGTDAPVGLLADPQFGGHTAGSGTGWSTTALQLDQSGNMVSLAGGTINAVSRTGAVAWTLAPGTVQADILGVAPGVNMASYGVNACMVLLQGRYLAVGVHAGAYWCGVALYAVDGGGAPGFQGFVYNNVNGPGPIYGANVCFLAGNQTIDDPILSYQVAYPGVPKVVLVYPSIAQIIGGAAKAGGFNGLYPGLGNLAAWGPCQVPVIAYSYPAALGDHLLSQAGYNGNVGFFLPDGQGGTNHYLYFNRGDMAANAGAGSNINTELRDVIGPACPDGAMVKIAMGVVSYDMLAGAHFAGNKATSFNGALPMYSIDNANWVDGDGAAQIPFADEYGSIATGGPGGTDVYGGQPSLTPLPGSDLWLVTFLKVGRSDSQDNRGNASLWDTVRVFAYAGGTATQVGAPVSGAAYDAAADWAGYGSPPAGYQWADRNAVAYPRDGEILIFGNMFGAAVGSYPQPAGAQYCTRFGTLNVAAAQVADLFVGLPAAPFDLSVGANRAVFRTAEGGAAYPGADGARPLGAPPPVLLSVPPGGDASAFADNRGAGGALVLGGTLMPASSDPPGSTYAEPLAQGGDTPPGADPQIVLDWSDDGARTWSARRLWRSLGRQGAYLTRLRWLKMGQARQRVLRLQVTDPVRRNLIGFYLDIESGMD</sequence>
<evidence type="ECO:0000313" key="2">
    <source>
        <dbReference type="EMBL" id="MBB2177299.1"/>
    </source>
</evidence>
<proteinExistence type="predicted"/>
<dbReference type="EMBL" id="JABEQH010000025">
    <property type="protein sequence ID" value="MBB2177299.1"/>
    <property type="molecule type" value="Genomic_DNA"/>
</dbReference>
<dbReference type="RefSeq" id="WP_182944635.1">
    <property type="nucleotide sequence ID" value="NZ_JABEQH010000025.1"/>
</dbReference>
<organism evidence="2 3">
    <name type="scientific">Gluconacetobacter johannae</name>
    <dbReference type="NCBI Taxonomy" id="112140"/>
    <lineage>
        <taxon>Bacteria</taxon>
        <taxon>Pseudomonadati</taxon>
        <taxon>Pseudomonadota</taxon>
        <taxon>Alphaproteobacteria</taxon>
        <taxon>Acetobacterales</taxon>
        <taxon>Acetobacteraceae</taxon>
        <taxon>Gluconacetobacter</taxon>
    </lineage>
</organism>
<reference evidence="2 3" key="1">
    <citation type="submission" date="2020-04" db="EMBL/GenBank/DDBJ databases">
        <title>Description of novel Gluconacetobacter.</title>
        <authorList>
            <person name="Sombolestani A."/>
        </authorList>
    </citation>
    <scope>NUCLEOTIDE SEQUENCE [LARGE SCALE GENOMIC DNA]</scope>
    <source>
        <strain evidence="2 3">LMG 21312</strain>
    </source>
</reference>
<evidence type="ECO:0000313" key="3">
    <source>
        <dbReference type="Proteomes" id="UP000561066"/>
    </source>
</evidence>
<name>A0A7W4P4W3_9PROT</name>
<keyword evidence="3" id="KW-1185">Reference proteome</keyword>
<comment type="caution">
    <text evidence="2">The sequence shown here is derived from an EMBL/GenBank/DDBJ whole genome shotgun (WGS) entry which is preliminary data.</text>
</comment>
<feature type="region of interest" description="Disordered" evidence="1">
    <location>
        <begin position="1113"/>
        <end position="1133"/>
    </location>
</feature>
<dbReference type="Proteomes" id="UP000561066">
    <property type="component" value="Unassembled WGS sequence"/>
</dbReference>
<evidence type="ECO:0000256" key="1">
    <source>
        <dbReference type="SAM" id="MobiDB-lite"/>
    </source>
</evidence>
<accession>A0A7W4P4W3</accession>